<dbReference type="STRING" id="1688.BCUN_1423"/>
<dbReference type="AlphaFoldDB" id="A0A087ANA9"/>
<comment type="caution">
    <text evidence="3">The sequence shown here is derived from an EMBL/GenBank/DDBJ whole genome shotgun (WGS) entry which is preliminary data.</text>
</comment>
<accession>A0A087ANA9</accession>
<dbReference type="Gene3D" id="3.30.70.2390">
    <property type="match status" value="1"/>
</dbReference>
<dbReference type="Pfam" id="PF13399">
    <property type="entry name" value="LytR_C"/>
    <property type="match status" value="1"/>
</dbReference>
<dbReference type="RefSeq" id="WP_033516924.1">
    <property type="nucleotide sequence ID" value="NZ_JGYV01000021.1"/>
</dbReference>
<dbReference type="Proteomes" id="UP000029067">
    <property type="component" value="Unassembled WGS sequence"/>
</dbReference>
<keyword evidence="4" id="KW-1185">Reference proteome</keyword>
<feature type="transmembrane region" description="Helical" evidence="1">
    <location>
        <begin position="21"/>
        <end position="42"/>
    </location>
</feature>
<evidence type="ECO:0000313" key="3">
    <source>
        <dbReference type="EMBL" id="KFI60259.1"/>
    </source>
</evidence>
<organism evidence="3 4">
    <name type="scientific">Bifidobacterium cuniculi</name>
    <dbReference type="NCBI Taxonomy" id="1688"/>
    <lineage>
        <taxon>Bacteria</taxon>
        <taxon>Bacillati</taxon>
        <taxon>Actinomycetota</taxon>
        <taxon>Actinomycetes</taxon>
        <taxon>Bifidobacteriales</taxon>
        <taxon>Bifidobacteriaceae</taxon>
        <taxon>Bifidobacterium</taxon>
    </lineage>
</organism>
<keyword evidence="1" id="KW-1133">Transmembrane helix</keyword>
<dbReference type="eggNOG" id="ENOG5032WRF">
    <property type="taxonomic scope" value="Bacteria"/>
</dbReference>
<proteinExistence type="predicted"/>
<evidence type="ECO:0000259" key="2">
    <source>
        <dbReference type="Pfam" id="PF13399"/>
    </source>
</evidence>
<evidence type="ECO:0000256" key="1">
    <source>
        <dbReference type="SAM" id="Phobius"/>
    </source>
</evidence>
<keyword evidence="1" id="KW-0812">Transmembrane</keyword>
<gene>
    <name evidence="3" type="ORF">BCUN_1423</name>
</gene>
<dbReference type="OrthoDB" id="3267444at2"/>
<evidence type="ECO:0000313" key="4">
    <source>
        <dbReference type="Proteomes" id="UP000029067"/>
    </source>
</evidence>
<feature type="domain" description="LytR/CpsA/Psr regulator C-terminal" evidence="2">
    <location>
        <begin position="82"/>
        <end position="166"/>
    </location>
</feature>
<name>A0A087ANA9_9BIFI</name>
<protein>
    <recommendedName>
        <fullName evidence="2">LytR/CpsA/Psr regulator C-terminal domain-containing protein</fullName>
    </recommendedName>
</protein>
<sequence>MAHNSAEREARKQYVRRRQTVVFGVVGTLLAAALVVSLLVYFHVGGLGVSKDEVQEANYGIVAPCASPAADGSTPKYPENRTVTVRVLNGTTFAGFAQAVAEALENREFVVQGVDNYDTQVERTTIVFGRNAIAQAYTLAGEFPDAQLKMDDREDKLVDVILGSTFKDLQDTEKVPKTGAPIENIEGCKAADQIKDLPKAPEHTAVG</sequence>
<dbReference type="EMBL" id="JGYV01000021">
    <property type="protein sequence ID" value="KFI60259.1"/>
    <property type="molecule type" value="Genomic_DNA"/>
</dbReference>
<dbReference type="InterPro" id="IPR027381">
    <property type="entry name" value="LytR/CpsA/Psr_C"/>
</dbReference>
<reference evidence="3 4" key="1">
    <citation type="submission" date="2014-03" db="EMBL/GenBank/DDBJ databases">
        <title>Genomics of Bifidobacteria.</title>
        <authorList>
            <person name="Ventura M."/>
            <person name="Milani C."/>
            <person name="Lugli G.A."/>
        </authorList>
    </citation>
    <scope>NUCLEOTIDE SEQUENCE [LARGE SCALE GENOMIC DNA]</scope>
    <source>
        <strain evidence="3 4">LMG 10738</strain>
    </source>
</reference>
<keyword evidence="1" id="KW-0472">Membrane</keyword>